<gene>
    <name evidence="1" type="ORF">LCGC14_1753400</name>
</gene>
<comment type="caution">
    <text evidence="1">The sequence shown here is derived from an EMBL/GenBank/DDBJ whole genome shotgun (WGS) entry which is preliminary data.</text>
</comment>
<evidence type="ECO:0008006" key="2">
    <source>
        <dbReference type="Google" id="ProtNLM"/>
    </source>
</evidence>
<name>A0A0F9JIC3_9ZZZZ</name>
<sequence>MPADYFPTKAAMAAAMLALYAFRDHPPQVVRTSNGGVQFEWREGGVDIEIEIGPDGEQVFAEKERNERA</sequence>
<protein>
    <recommendedName>
        <fullName evidence="2">PepSY domain-containing protein</fullName>
    </recommendedName>
</protein>
<accession>A0A0F9JIC3</accession>
<dbReference type="AlphaFoldDB" id="A0A0F9JIC3"/>
<reference evidence="1" key="1">
    <citation type="journal article" date="2015" name="Nature">
        <title>Complex archaea that bridge the gap between prokaryotes and eukaryotes.</title>
        <authorList>
            <person name="Spang A."/>
            <person name="Saw J.H."/>
            <person name="Jorgensen S.L."/>
            <person name="Zaremba-Niedzwiedzka K."/>
            <person name="Martijn J."/>
            <person name="Lind A.E."/>
            <person name="van Eijk R."/>
            <person name="Schleper C."/>
            <person name="Guy L."/>
            <person name="Ettema T.J."/>
        </authorList>
    </citation>
    <scope>NUCLEOTIDE SEQUENCE</scope>
</reference>
<organism evidence="1">
    <name type="scientific">marine sediment metagenome</name>
    <dbReference type="NCBI Taxonomy" id="412755"/>
    <lineage>
        <taxon>unclassified sequences</taxon>
        <taxon>metagenomes</taxon>
        <taxon>ecological metagenomes</taxon>
    </lineage>
</organism>
<evidence type="ECO:0000313" key="1">
    <source>
        <dbReference type="EMBL" id="KKM05511.1"/>
    </source>
</evidence>
<proteinExistence type="predicted"/>
<dbReference type="EMBL" id="LAZR01016204">
    <property type="protein sequence ID" value="KKM05511.1"/>
    <property type="molecule type" value="Genomic_DNA"/>
</dbReference>